<dbReference type="InterPro" id="IPR028979">
    <property type="entry name" value="Ser_kin/Pase_Hpr-like_N_sf"/>
</dbReference>
<dbReference type="Gene3D" id="3.40.1390.20">
    <property type="entry name" value="HprK N-terminal domain-like"/>
    <property type="match status" value="1"/>
</dbReference>
<dbReference type="KEGG" id="hlo:J0X27_15745"/>
<keyword evidence="5" id="KW-1185">Reference proteome</keyword>
<dbReference type="Gene3D" id="3.40.50.300">
    <property type="entry name" value="P-loop containing nucleotide triphosphate hydrolases"/>
    <property type="match status" value="1"/>
</dbReference>
<sequence length="378" mass="40092">MTDTDSAPDSTTTDTDEEPSTHTTDGGTETLLVSSLEESTGKTAITLALARLAAADGDSVGYMKPKGTRLQSNVGKTLDEDPLLARDLLELDAEIHDLEPVVYSPTFIEQAIRGREDPAALRERVREAFATLAGAHDRMFVEGGGRYDIGGIVELTDADIAELLDARVLLVAPYEIPADIDDLLAAAETFGDRLAGVVFNDVSDAAYDGLETDVIPFLEGRDVPVHGVLPSERDLAGVTVADLAAELGASMLVEEGQDAYVERFTVGAMGPDSALRHFRRTKDAAVITGGDRAEIHTAALEAPGIRCLILTGGHRPSGAILGQASEKGVPILSVQTDTLTTVERAEDIVHSGRTRDVETVDRLEQLLSDHAAVDSILG</sequence>
<dbReference type="Pfam" id="PF07085">
    <property type="entry name" value="DRTGG"/>
    <property type="match status" value="1"/>
</dbReference>
<dbReference type="OrthoDB" id="50320at2157"/>
<feature type="compositionally biased region" description="Low complexity" evidence="2">
    <location>
        <begin position="1"/>
        <end position="13"/>
    </location>
</feature>
<dbReference type="InterPro" id="IPR010766">
    <property type="entry name" value="DRTGG"/>
</dbReference>
<proteinExistence type="predicted"/>
<dbReference type="RefSeq" id="WP_207270089.1">
    <property type="nucleotide sequence ID" value="NZ_CP071463.1"/>
</dbReference>
<dbReference type="CDD" id="cd03109">
    <property type="entry name" value="DTBS"/>
    <property type="match status" value="1"/>
</dbReference>
<dbReference type="Pfam" id="PF13500">
    <property type="entry name" value="AAA_26"/>
    <property type="match status" value="1"/>
</dbReference>
<gene>
    <name evidence="4" type="ORF">J0X27_15745</name>
</gene>
<organism evidence="4 5">
    <name type="scientific">Natrinema longum</name>
    <dbReference type="NCBI Taxonomy" id="370324"/>
    <lineage>
        <taxon>Archaea</taxon>
        <taxon>Methanobacteriati</taxon>
        <taxon>Methanobacteriota</taxon>
        <taxon>Stenosarchaea group</taxon>
        <taxon>Halobacteria</taxon>
        <taxon>Halobacteriales</taxon>
        <taxon>Natrialbaceae</taxon>
        <taxon>Natrinema</taxon>
    </lineage>
</organism>
<dbReference type="SUPFAM" id="SSF75138">
    <property type="entry name" value="HprK N-terminal domain-like"/>
    <property type="match status" value="1"/>
</dbReference>
<evidence type="ECO:0000256" key="1">
    <source>
        <dbReference type="ARBA" id="ARBA00022962"/>
    </source>
</evidence>
<feature type="domain" description="DRTGG" evidence="3">
    <location>
        <begin position="242"/>
        <end position="346"/>
    </location>
</feature>
<dbReference type="EMBL" id="CP071463">
    <property type="protein sequence ID" value="QSW84882.1"/>
    <property type="molecule type" value="Genomic_DNA"/>
</dbReference>
<feature type="region of interest" description="Disordered" evidence="2">
    <location>
        <begin position="1"/>
        <end position="28"/>
    </location>
</feature>
<dbReference type="SUPFAM" id="SSF52540">
    <property type="entry name" value="P-loop containing nucleoside triphosphate hydrolases"/>
    <property type="match status" value="1"/>
</dbReference>
<evidence type="ECO:0000313" key="5">
    <source>
        <dbReference type="Proteomes" id="UP000663191"/>
    </source>
</evidence>
<reference evidence="4 5" key="1">
    <citation type="journal article" date="2006" name="Int. J. Syst. Evol. Microbiol.">
        <title>Haloterrigena longa sp. nov. and Haloterrigena limicola sp. nov., extremely halophilic archaea isolated from a salt lake.</title>
        <authorList>
            <person name="Cui H.L."/>
            <person name="Tohty D."/>
            <person name="Zhou P.J."/>
            <person name="Liu S.J."/>
        </authorList>
    </citation>
    <scope>NUCLEOTIDE SEQUENCE [LARGE SCALE GENOMIC DNA]</scope>
    <source>
        <strain evidence="4 5">ABH32</strain>
    </source>
</reference>
<dbReference type="AlphaFoldDB" id="A0A8A2U975"/>
<dbReference type="PANTHER" id="PTHR21343:SF8">
    <property type="entry name" value="DRTGG DOMAIN-CONTAINING PROTEIN"/>
    <property type="match status" value="1"/>
</dbReference>
<dbReference type="InterPro" id="IPR027417">
    <property type="entry name" value="P-loop_NTPase"/>
</dbReference>
<name>A0A8A2U975_9EURY</name>
<evidence type="ECO:0000256" key="2">
    <source>
        <dbReference type="SAM" id="MobiDB-lite"/>
    </source>
</evidence>
<evidence type="ECO:0000259" key="3">
    <source>
        <dbReference type="Pfam" id="PF07085"/>
    </source>
</evidence>
<accession>A0A8A2U975</accession>
<keyword evidence="1" id="KW-0315">Glutamine amidotransferase</keyword>
<protein>
    <submittedName>
        <fullName evidence="4">Phosphotransacetylase family protein</fullName>
    </submittedName>
</protein>
<dbReference type="PANTHER" id="PTHR21343">
    <property type="entry name" value="DETHIOBIOTIN SYNTHETASE"/>
    <property type="match status" value="1"/>
</dbReference>
<dbReference type="GeneID" id="63185227"/>
<evidence type="ECO:0000313" key="4">
    <source>
        <dbReference type="EMBL" id="QSW84882.1"/>
    </source>
</evidence>
<dbReference type="Proteomes" id="UP000663191">
    <property type="component" value="Chromosome"/>
</dbReference>